<evidence type="ECO:0000256" key="1">
    <source>
        <dbReference type="ARBA" id="ARBA00004496"/>
    </source>
</evidence>
<feature type="binding site" evidence="8">
    <location>
        <position position="259"/>
    </location>
    <ligand>
        <name>substrate</name>
    </ligand>
</feature>
<dbReference type="HAMAP" id="MF_01106">
    <property type="entry name" value="ArgJ"/>
    <property type="match status" value="1"/>
</dbReference>
<feature type="site" description="Involved in the stabilization of negative charge on the oxyanion by the formation of the oxyanion hole" evidence="8">
    <location>
        <position position="110"/>
    </location>
</feature>
<evidence type="ECO:0000256" key="6">
    <source>
        <dbReference type="ARBA" id="ARBA00022813"/>
    </source>
</evidence>
<dbReference type="Pfam" id="PF01960">
    <property type="entry name" value="ArgJ"/>
    <property type="match status" value="1"/>
</dbReference>
<evidence type="ECO:0000256" key="5">
    <source>
        <dbReference type="ARBA" id="ARBA00022679"/>
    </source>
</evidence>
<keyword evidence="8" id="KW-0055">Arginine biosynthesis</keyword>
<evidence type="ECO:0000313" key="9">
    <source>
        <dbReference type="EMBL" id="KAA0940913.1"/>
    </source>
</evidence>
<dbReference type="EC" id="2.3.1.1" evidence="8"/>
<feature type="chain" id="PRO_5023384425" description="Arginine biosynthesis bifunctional protein ArgJ beta chain" evidence="8">
    <location>
        <begin position="179"/>
        <end position="383"/>
    </location>
</feature>
<feature type="binding site" evidence="8">
    <location>
        <position position="383"/>
    </location>
    <ligand>
        <name>substrate</name>
    </ligand>
</feature>
<keyword evidence="7 8" id="KW-0012">Acyltransferase</keyword>
<dbReference type="Proteomes" id="UP000324965">
    <property type="component" value="Unassembled WGS sequence"/>
</dbReference>
<reference evidence="9 10" key="1">
    <citation type="submission" date="2019-05" db="EMBL/GenBank/DDBJ databases">
        <authorList>
            <person name="Hariharan J."/>
            <person name="Choudoir M.J."/>
            <person name="Diebold P."/>
            <person name="Panke-Buisse K."/>
            <person name="Buckley D.H."/>
        </authorList>
    </citation>
    <scope>NUCLEOTIDE SEQUENCE [LARGE SCALE GENOMIC DNA]</scope>
    <source>
        <strain evidence="9 10">SUN51</strain>
    </source>
</reference>
<feature type="active site" description="Nucleophile" evidence="8">
    <location>
        <position position="179"/>
    </location>
</feature>
<gene>
    <name evidence="8 9" type="primary">argJ</name>
    <name evidence="9" type="ORF">FGF04_08685</name>
</gene>
<dbReference type="RefSeq" id="WP_149510648.1">
    <property type="nucleotide sequence ID" value="NZ_VDFC01000023.1"/>
</dbReference>
<comment type="caution">
    <text evidence="9">The sequence shown here is derived from an EMBL/GenBank/DDBJ whole genome shotgun (WGS) entry which is preliminary data.</text>
</comment>
<keyword evidence="8" id="KW-0028">Amino-acid biosynthesis</keyword>
<dbReference type="CDD" id="cd02152">
    <property type="entry name" value="OAT"/>
    <property type="match status" value="1"/>
</dbReference>
<proteinExistence type="inferred from homology"/>
<comment type="catalytic activity">
    <reaction evidence="8">
        <text>L-glutamate + acetyl-CoA = N-acetyl-L-glutamate + CoA + H(+)</text>
        <dbReference type="Rhea" id="RHEA:24292"/>
        <dbReference type="ChEBI" id="CHEBI:15378"/>
        <dbReference type="ChEBI" id="CHEBI:29985"/>
        <dbReference type="ChEBI" id="CHEBI:44337"/>
        <dbReference type="ChEBI" id="CHEBI:57287"/>
        <dbReference type="ChEBI" id="CHEBI:57288"/>
        <dbReference type="EC" id="2.3.1.1"/>
    </reaction>
</comment>
<evidence type="ECO:0000313" key="10">
    <source>
        <dbReference type="Proteomes" id="UP000324965"/>
    </source>
</evidence>
<keyword evidence="4 8" id="KW-0963">Cytoplasm</keyword>
<dbReference type="AlphaFoldDB" id="A0A5B0BFI3"/>
<dbReference type="UniPathway" id="UPA00068">
    <property type="reaction ID" value="UER00106"/>
</dbReference>
<dbReference type="GO" id="GO:0006592">
    <property type="term" value="P:ornithine biosynthetic process"/>
    <property type="evidence" value="ECO:0007669"/>
    <property type="project" value="TreeGrafter"/>
</dbReference>
<comment type="catalytic activity">
    <reaction evidence="8">
        <text>N(2)-acetyl-L-ornithine + L-glutamate = N-acetyl-L-glutamate + L-ornithine</text>
        <dbReference type="Rhea" id="RHEA:15349"/>
        <dbReference type="ChEBI" id="CHEBI:29985"/>
        <dbReference type="ChEBI" id="CHEBI:44337"/>
        <dbReference type="ChEBI" id="CHEBI:46911"/>
        <dbReference type="ChEBI" id="CHEBI:57805"/>
        <dbReference type="EC" id="2.3.1.35"/>
    </reaction>
</comment>
<dbReference type="SUPFAM" id="SSF56266">
    <property type="entry name" value="DmpA/ArgJ-like"/>
    <property type="match status" value="1"/>
</dbReference>
<dbReference type="Gene3D" id="3.10.20.340">
    <property type="entry name" value="ArgJ beta chain, C-terminal domain"/>
    <property type="match status" value="1"/>
</dbReference>
<dbReference type="GO" id="GO:0006526">
    <property type="term" value="P:L-arginine biosynthetic process"/>
    <property type="evidence" value="ECO:0007669"/>
    <property type="project" value="UniProtKB-UniRule"/>
</dbReference>
<feature type="binding site" evidence="8">
    <location>
        <position position="378"/>
    </location>
    <ligand>
        <name>substrate</name>
    </ligand>
</feature>
<evidence type="ECO:0000256" key="2">
    <source>
        <dbReference type="ARBA" id="ARBA00006774"/>
    </source>
</evidence>
<dbReference type="InterPro" id="IPR042195">
    <property type="entry name" value="ArgJ_beta_C"/>
</dbReference>
<dbReference type="InterPro" id="IPR016117">
    <property type="entry name" value="ArgJ-like_dom_sf"/>
</dbReference>
<feature type="site" description="Cleavage; by autolysis" evidence="8">
    <location>
        <begin position="178"/>
        <end position="179"/>
    </location>
</feature>
<keyword evidence="8" id="KW-0511">Multifunctional enzyme</keyword>
<dbReference type="OrthoDB" id="9804242at2"/>
<feature type="binding site" evidence="8">
    <location>
        <position position="146"/>
    </location>
    <ligand>
        <name>substrate</name>
    </ligand>
</feature>
<accession>A0A5B0BFI3</accession>
<comment type="subcellular location">
    <subcellularLocation>
        <location evidence="1 8">Cytoplasm</location>
    </subcellularLocation>
</comment>
<name>A0A5B0BFI3_9ACTN</name>
<dbReference type="GO" id="GO:0004042">
    <property type="term" value="F:L-glutamate N-acetyltransferase activity"/>
    <property type="evidence" value="ECO:0007669"/>
    <property type="project" value="UniProtKB-UniRule"/>
</dbReference>
<comment type="function">
    <text evidence="8">Catalyzes two activities which are involved in the cyclic version of arginine biosynthesis: the synthesis of N-acetylglutamate from glutamate and acetyl-CoA as the acetyl donor, and of ornithine by transacetylation between N(2)-acetylornithine and glutamate.</text>
</comment>
<dbReference type="InterPro" id="IPR002813">
    <property type="entry name" value="Arg_biosynth_ArgJ"/>
</dbReference>
<feature type="binding site" evidence="8">
    <location>
        <position position="179"/>
    </location>
    <ligand>
        <name>substrate</name>
    </ligand>
</feature>
<dbReference type="NCBIfam" id="TIGR00120">
    <property type="entry name" value="ArgJ"/>
    <property type="match status" value="1"/>
</dbReference>
<evidence type="ECO:0000256" key="4">
    <source>
        <dbReference type="ARBA" id="ARBA00022490"/>
    </source>
</evidence>
<comment type="similarity">
    <text evidence="2 8">Belongs to the ArgJ family.</text>
</comment>
<dbReference type="FunFam" id="3.10.20.340:FF:000003">
    <property type="entry name" value="Arginine biosynthesis bifunctional protein ArgJ"/>
    <property type="match status" value="1"/>
</dbReference>
<dbReference type="GO" id="GO:0005737">
    <property type="term" value="C:cytoplasm"/>
    <property type="evidence" value="ECO:0007669"/>
    <property type="project" value="UniProtKB-SubCell"/>
</dbReference>
<comment type="subunit">
    <text evidence="3 8">Heterotetramer of two alpha and two beta chains.</text>
</comment>
<protein>
    <recommendedName>
        <fullName evidence="8">Arginine biosynthesis bifunctional protein ArgJ</fullName>
    </recommendedName>
    <domain>
        <recommendedName>
            <fullName evidence="8">Glutamate N-acetyltransferase</fullName>
            <ecNumber evidence="8">2.3.1.35</ecNumber>
        </recommendedName>
        <alternativeName>
            <fullName evidence="8">Ornithine acetyltransferase</fullName>
            <shortName evidence="8">OATase</shortName>
        </alternativeName>
        <alternativeName>
            <fullName evidence="8">Ornithine transacetylase</fullName>
        </alternativeName>
    </domain>
    <domain>
        <recommendedName>
            <fullName evidence="8">Amino-acid acetyltransferase</fullName>
            <ecNumber evidence="8">2.3.1.1</ecNumber>
        </recommendedName>
        <alternativeName>
            <fullName evidence="8">N-acetylglutamate synthase</fullName>
            <shortName evidence="8">AGSase</shortName>
        </alternativeName>
    </domain>
    <component>
        <recommendedName>
            <fullName evidence="8">Arginine biosynthesis bifunctional protein ArgJ alpha chain</fullName>
        </recommendedName>
    </component>
    <component>
        <recommendedName>
            <fullName evidence="8">Arginine biosynthesis bifunctional protein ArgJ beta chain</fullName>
        </recommendedName>
    </component>
</protein>
<keyword evidence="6 8" id="KW-0068">Autocatalytic cleavage</keyword>
<evidence type="ECO:0000256" key="8">
    <source>
        <dbReference type="HAMAP-Rule" id="MF_01106"/>
    </source>
</evidence>
<dbReference type="PANTHER" id="PTHR23100">
    <property type="entry name" value="ARGININE BIOSYNTHESIS BIFUNCTIONAL PROTEIN ARGJ"/>
    <property type="match status" value="1"/>
</dbReference>
<keyword evidence="5 8" id="KW-0808">Transferase</keyword>
<sequence>MSVTAAKGFTAAGVAAGIKENGNPDLALVVNEGPRRAAAGVFTSNRVKAAPVLWSEQVLKGGVLSAVVLNSGGANACTGPRGFQDTHATAEKVAEVLGRDAAEVAVASTGLIGVLLPMDKLLPGVDKAAAALSEHGGEKAAIAIKTTDTVHKTAVAQGDGWTVGGMAKGAGMLAPGLATMLVVLTTDADVDADTLDRALRAATKVTFDRVDSDGCMSTNDTVLLLASGASQVTPGYAEFAEAVRAVCDDLGQQLIRDAEGAGKDIRIEVVNAAGEDDAVEVGRSIARNNLLKCAIHGEDPNWGRVLSAIGTTSAAFEPDELNVAINGVWVCKNGSVGEDRDLVDMRYREVHIVADLAAGDATATIWTNDLTADYVHENSAYSS</sequence>
<dbReference type="NCBIfam" id="NF003802">
    <property type="entry name" value="PRK05388.1"/>
    <property type="match status" value="1"/>
</dbReference>
<feature type="site" description="Involved in the stabilization of negative charge on the oxyanion by the formation of the oxyanion hole" evidence="8">
    <location>
        <position position="109"/>
    </location>
</feature>
<organism evidence="9 10">
    <name type="scientific">Streptomyces apricus</name>
    <dbReference type="NCBI Taxonomy" id="1828112"/>
    <lineage>
        <taxon>Bacteria</taxon>
        <taxon>Bacillati</taxon>
        <taxon>Actinomycetota</taxon>
        <taxon>Actinomycetes</taxon>
        <taxon>Kitasatosporales</taxon>
        <taxon>Streptomycetaceae</taxon>
        <taxon>Streptomyces</taxon>
    </lineage>
</organism>
<feature type="binding site" evidence="8">
    <location>
        <position position="168"/>
    </location>
    <ligand>
        <name>substrate</name>
    </ligand>
</feature>
<evidence type="ECO:0000256" key="3">
    <source>
        <dbReference type="ARBA" id="ARBA00011475"/>
    </source>
</evidence>
<comment type="pathway">
    <text evidence="8">Amino-acid biosynthesis; L-arginine biosynthesis; N(2)-acetyl-L-ornithine from L-glutamate: step 1/4.</text>
</comment>
<comment type="pathway">
    <text evidence="8">Amino-acid biosynthesis; L-arginine biosynthesis; L-ornithine and N-acetyl-L-glutamate from L-glutamate and N(2)-acetyl-L-ornithine (cyclic): step 1/1.</text>
</comment>
<dbReference type="PANTHER" id="PTHR23100:SF0">
    <property type="entry name" value="ARGININE BIOSYNTHESIS BIFUNCTIONAL PROTEIN ARGJ, MITOCHONDRIAL"/>
    <property type="match status" value="1"/>
</dbReference>
<evidence type="ECO:0000256" key="7">
    <source>
        <dbReference type="ARBA" id="ARBA00023315"/>
    </source>
</evidence>
<feature type="chain" id="PRO_5023384426" description="Arginine biosynthesis bifunctional protein ArgJ alpha chain" evidence="8">
    <location>
        <begin position="1"/>
        <end position="178"/>
    </location>
</feature>
<dbReference type="EMBL" id="VDFC01000023">
    <property type="protein sequence ID" value="KAA0940913.1"/>
    <property type="molecule type" value="Genomic_DNA"/>
</dbReference>
<dbReference type="EC" id="2.3.1.35" evidence="8"/>
<dbReference type="Gene3D" id="3.60.70.12">
    <property type="entry name" value="L-amino peptidase D-ALA esterase/amidase"/>
    <property type="match status" value="1"/>
</dbReference>
<keyword evidence="10" id="KW-1185">Reference proteome</keyword>
<dbReference type="GO" id="GO:0004358">
    <property type="term" value="F:L-glutamate N-acetyltransferase activity, acting on acetyl-L-ornithine as donor"/>
    <property type="evidence" value="ECO:0007669"/>
    <property type="project" value="UniProtKB-UniRule"/>
</dbReference>